<keyword evidence="3" id="KW-1185">Reference proteome</keyword>
<reference evidence="2" key="1">
    <citation type="submission" date="2022-05" db="EMBL/GenBank/DDBJ databases">
        <authorList>
            <person name="Tuo L."/>
        </authorList>
    </citation>
    <scope>NUCLEOTIDE SEQUENCE</scope>
    <source>
        <strain evidence="2">BSK12Z-4</strain>
    </source>
</reference>
<feature type="compositionally biased region" description="Gly residues" evidence="1">
    <location>
        <begin position="147"/>
        <end position="156"/>
    </location>
</feature>
<evidence type="ECO:0000313" key="3">
    <source>
        <dbReference type="Proteomes" id="UP001139485"/>
    </source>
</evidence>
<feature type="region of interest" description="Disordered" evidence="1">
    <location>
        <begin position="147"/>
        <end position="182"/>
    </location>
</feature>
<comment type="caution">
    <text evidence="2">The sequence shown here is derived from an EMBL/GenBank/DDBJ whole genome shotgun (WGS) entry which is preliminary data.</text>
</comment>
<dbReference type="AlphaFoldDB" id="A0A9X2D9J1"/>
<dbReference type="EMBL" id="JAMOIL010000021">
    <property type="protein sequence ID" value="MCM0621646.1"/>
    <property type="molecule type" value="Genomic_DNA"/>
</dbReference>
<proteinExistence type="predicted"/>
<evidence type="ECO:0000256" key="1">
    <source>
        <dbReference type="SAM" id="MobiDB-lite"/>
    </source>
</evidence>
<organism evidence="2 3">
    <name type="scientific">Nocardioides bruguierae</name>
    <dbReference type="NCBI Taxonomy" id="2945102"/>
    <lineage>
        <taxon>Bacteria</taxon>
        <taxon>Bacillati</taxon>
        <taxon>Actinomycetota</taxon>
        <taxon>Actinomycetes</taxon>
        <taxon>Propionibacteriales</taxon>
        <taxon>Nocardioidaceae</taxon>
        <taxon>Nocardioides</taxon>
    </lineage>
</organism>
<gene>
    <name evidence="2" type="ORF">M8330_15235</name>
</gene>
<accession>A0A9X2D9J1</accession>
<name>A0A9X2D9J1_9ACTN</name>
<protein>
    <submittedName>
        <fullName evidence="2">Uncharacterized protein</fullName>
    </submittedName>
</protein>
<feature type="compositionally biased region" description="Basic and acidic residues" evidence="1">
    <location>
        <begin position="163"/>
        <end position="182"/>
    </location>
</feature>
<evidence type="ECO:0000313" key="2">
    <source>
        <dbReference type="EMBL" id="MCM0621646.1"/>
    </source>
</evidence>
<sequence length="182" mass="18923">MRVWFMAHPGLAVGVEPRGGDVGEDVAEGLVRVLGVEVQAPQDAVEQQRTGDLPAQLGPGRLQREPGLADDVRGVEDLDGHPLEDLAVEDDAASVDDLLRAADERLAVHHQPQRVPHELLRADLVDLAAHGVRVGLDGRAAVELPHGAGGGVGAGDGDAAPELAERGGADDGEGHGQLEQDQ</sequence>
<dbReference type="Proteomes" id="UP001139485">
    <property type="component" value="Unassembled WGS sequence"/>
</dbReference>